<evidence type="ECO:0000256" key="4">
    <source>
        <dbReference type="ARBA" id="ARBA00023136"/>
    </source>
</evidence>
<organism evidence="7 8">
    <name type="scientific">Archangium lansingense</name>
    <dbReference type="NCBI Taxonomy" id="2995310"/>
    <lineage>
        <taxon>Bacteria</taxon>
        <taxon>Pseudomonadati</taxon>
        <taxon>Myxococcota</taxon>
        <taxon>Myxococcia</taxon>
        <taxon>Myxococcales</taxon>
        <taxon>Cystobacterineae</taxon>
        <taxon>Archangiaceae</taxon>
        <taxon>Archangium</taxon>
    </lineage>
</organism>
<evidence type="ECO:0000256" key="3">
    <source>
        <dbReference type="ARBA" id="ARBA00022989"/>
    </source>
</evidence>
<keyword evidence="2 6" id="KW-0812">Transmembrane</keyword>
<evidence type="ECO:0000313" key="8">
    <source>
        <dbReference type="Proteomes" id="UP001207654"/>
    </source>
</evidence>
<feature type="region of interest" description="Disordered" evidence="5">
    <location>
        <begin position="1"/>
        <end position="31"/>
    </location>
</feature>
<sequence>MTATYAQTHHSNPGTSTETRGAPNAAGLSSRPSNKALWTGRILSGLAVLFLLFDATIKVLAHPEAVQTTAQLGYPSTVVFGLGLVQLVCLAVYLIPRTSVLGAVLWTGYLGGAIATHVRVGNPLFSHVLFPTYVAAFLWLGLWLRDERLRAVLPFRATK</sequence>
<gene>
    <name evidence="7" type="ORF">OV287_44965</name>
</gene>
<feature type="transmembrane region" description="Helical" evidence="6">
    <location>
        <begin position="38"/>
        <end position="60"/>
    </location>
</feature>
<comment type="caution">
    <text evidence="7">The sequence shown here is derived from an EMBL/GenBank/DDBJ whole genome shotgun (WGS) entry which is preliminary data.</text>
</comment>
<evidence type="ECO:0000256" key="5">
    <source>
        <dbReference type="SAM" id="MobiDB-lite"/>
    </source>
</evidence>
<feature type="transmembrane region" description="Helical" evidence="6">
    <location>
        <begin position="72"/>
        <end position="93"/>
    </location>
</feature>
<protein>
    <submittedName>
        <fullName evidence="7">DoxX family protein</fullName>
    </submittedName>
</protein>
<dbReference type="EMBL" id="JAPNKA010000001">
    <property type="protein sequence ID" value="MCY1081626.1"/>
    <property type="molecule type" value="Genomic_DNA"/>
</dbReference>
<keyword evidence="8" id="KW-1185">Reference proteome</keyword>
<evidence type="ECO:0000256" key="6">
    <source>
        <dbReference type="SAM" id="Phobius"/>
    </source>
</evidence>
<dbReference type="RefSeq" id="WP_267540217.1">
    <property type="nucleotide sequence ID" value="NZ_JAPNKA010000001.1"/>
</dbReference>
<keyword evidence="3 6" id="KW-1133">Transmembrane helix</keyword>
<feature type="compositionally biased region" description="Polar residues" evidence="5">
    <location>
        <begin position="1"/>
        <end position="19"/>
    </location>
</feature>
<feature type="transmembrane region" description="Helical" evidence="6">
    <location>
        <begin position="124"/>
        <end position="144"/>
    </location>
</feature>
<keyword evidence="4 6" id="KW-0472">Membrane</keyword>
<reference evidence="7 8" key="1">
    <citation type="submission" date="2022-11" db="EMBL/GenBank/DDBJ databases">
        <title>Minimal conservation of predation-associated metabolite biosynthetic gene clusters underscores biosynthetic potential of Myxococcota including descriptions for ten novel species: Archangium lansinium sp. nov., Myxococcus landrumus sp. nov., Nannocystis bai.</title>
        <authorList>
            <person name="Ahearne A."/>
            <person name="Stevens C."/>
            <person name="Phillips K."/>
        </authorList>
    </citation>
    <scope>NUCLEOTIDE SEQUENCE [LARGE SCALE GENOMIC DNA]</scope>
    <source>
        <strain evidence="7 8">MIWBW</strain>
    </source>
</reference>
<feature type="transmembrane region" description="Helical" evidence="6">
    <location>
        <begin position="100"/>
        <end position="118"/>
    </location>
</feature>
<dbReference type="Pfam" id="PF13564">
    <property type="entry name" value="DoxX_2"/>
    <property type="match status" value="1"/>
</dbReference>
<name>A0ABT4AJ71_9BACT</name>
<comment type="subcellular location">
    <subcellularLocation>
        <location evidence="1">Membrane</location>
        <topology evidence="1">Multi-pass membrane protein</topology>
    </subcellularLocation>
</comment>
<evidence type="ECO:0000256" key="2">
    <source>
        <dbReference type="ARBA" id="ARBA00022692"/>
    </source>
</evidence>
<dbReference type="InterPro" id="IPR032808">
    <property type="entry name" value="DoxX"/>
</dbReference>
<evidence type="ECO:0000256" key="1">
    <source>
        <dbReference type="ARBA" id="ARBA00004141"/>
    </source>
</evidence>
<proteinExistence type="predicted"/>
<evidence type="ECO:0000313" key="7">
    <source>
        <dbReference type="EMBL" id="MCY1081626.1"/>
    </source>
</evidence>
<dbReference type="Proteomes" id="UP001207654">
    <property type="component" value="Unassembled WGS sequence"/>
</dbReference>
<accession>A0ABT4AJ71</accession>